<keyword evidence="1" id="KW-1133">Transmembrane helix</keyword>
<feature type="transmembrane region" description="Helical" evidence="1">
    <location>
        <begin position="350"/>
        <end position="372"/>
    </location>
</feature>
<comment type="caution">
    <text evidence="2">The sequence shown here is derived from an EMBL/GenBank/DDBJ whole genome shotgun (WGS) entry which is preliminary data.</text>
</comment>
<keyword evidence="1" id="KW-0472">Membrane</keyword>
<feature type="transmembrane region" description="Helical" evidence="1">
    <location>
        <begin position="109"/>
        <end position="136"/>
    </location>
</feature>
<accession>A0ABP8NPS9</accession>
<feature type="transmembrane region" description="Helical" evidence="1">
    <location>
        <begin position="241"/>
        <end position="260"/>
    </location>
</feature>
<feature type="transmembrane region" description="Helical" evidence="1">
    <location>
        <begin position="409"/>
        <end position="428"/>
    </location>
</feature>
<dbReference type="Proteomes" id="UP001501175">
    <property type="component" value="Unassembled WGS sequence"/>
</dbReference>
<reference evidence="3" key="1">
    <citation type="journal article" date="2019" name="Int. J. Syst. Evol. Microbiol.">
        <title>The Global Catalogue of Microorganisms (GCM) 10K type strain sequencing project: providing services to taxonomists for standard genome sequencing and annotation.</title>
        <authorList>
            <consortium name="The Broad Institute Genomics Platform"/>
            <consortium name="The Broad Institute Genome Sequencing Center for Infectious Disease"/>
            <person name="Wu L."/>
            <person name="Ma J."/>
        </authorList>
    </citation>
    <scope>NUCLEOTIDE SEQUENCE [LARGE SCALE GENOMIC DNA]</scope>
    <source>
        <strain evidence="3">JCM 17927</strain>
    </source>
</reference>
<name>A0ABP8NPS9_9BACT</name>
<feature type="transmembrane region" description="Helical" evidence="1">
    <location>
        <begin position="78"/>
        <end position="97"/>
    </location>
</feature>
<protein>
    <recommendedName>
        <fullName evidence="4">DUF3464 family protein</fullName>
    </recommendedName>
</protein>
<evidence type="ECO:0000256" key="1">
    <source>
        <dbReference type="SAM" id="Phobius"/>
    </source>
</evidence>
<gene>
    <name evidence="2" type="ORF">GCM10023189_55570</name>
</gene>
<evidence type="ECO:0000313" key="3">
    <source>
        <dbReference type="Proteomes" id="UP001501175"/>
    </source>
</evidence>
<evidence type="ECO:0000313" key="2">
    <source>
        <dbReference type="EMBL" id="GAA4469118.1"/>
    </source>
</evidence>
<feature type="transmembrane region" description="Helical" evidence="1">
    <location>
        <begin position="148"/>
        <end position="170"/>
    </location>
</feature>
<organism evidence="2 3">
    <name type="scientific">Nibrella saemangeumensis</name>
    <dbReference type="NCBI Taxonomy" id="1084526"/>
    <lineage>
        <taxon>Bacteria</taxon>
        <taxon>Pseudomonadati</taxon>
        <taxon>Bacteroidota</taxon>
        <taxon>Cytophagia</taxon>
        <taxon>Cytophagales</taxon>
        <taxon>Spirosomataceae</taxon>
        <taxon>Nibrella</taxon>
    </lineage>
</organism>
<proteinExistence type="predicted"/>
<keyword evidence="1" id="KW-0812">Transmembrane</keyword>
<dbReference type="EMBL" id="BAABHD010000084">
    <property type="protein sequence ID" value="GAA4469118.1"/>
    <property type="molecule type" value="Genomic_DNA"/>
</dbReference>
<feature type="transmembrane region" description="Helical" evidence="1">
    <location>
        <begin position="272"/>
        <end position="289"/>
    </location>
</feature>
<keyword evidence="3" id="KW-1185">Reference proteome</keyword>
<feature type="transmembrane region" description="Helical" evidence="1">
    <location>
        <begin position="176"/>
        <end position="194"/>
    </location>
</feature>
<feature type="transmembrane region" description="Helical" evidence="1">
    <location>
        <begin position="317"/>
        <end position="338"/>
    </location>
</feature>
<feature type="transmembrane region" description="Helical" evidence="1">
    <location>
        <begin position="201"/>
        <end position="221"/>
    </location>
</feature>
<dbReference type="RefSeq" id="WP_345249352.1">
    <property type="nucleotide sequence ID" value="NZ_BAABHD010000084.1"/>
</dbReference>
<sequence length="442" mass="48222">MDTNDLITSTHPGVVQSGSPGKRLLPGLLLAGMSLGTAWAIRGQFGHEQGAAWAGSIGALSVVLIAKRADWYNKAFKVTLAAALGWGIGGIMSYGKIVGFGRATDFGNVYYGLMMLFVVGGLHGFLGGGLFGLALSDSPARRVKWHQLIIELVVGALLLYFFLVEQWGWLMTPPRSELWAACLGMALALSWYMARHNQSSAFRVAIFGGLGGGFGFAFGNFLQVLGNAAAIPFNFWNVMEYSIGFFGGVGMAYGTFTSLWPTATTDQVKRNSILFPLLMLALVIPFVVWEQSFERKRLMETFTPLLSSDAGPVSQTVQLLVMALVLVTAGIWIRKYYAEQASLSYTGIRLFFLSHFSLYTLLSLLITGAFLSPYRPEQYIYLVNLLIIGLLIGKARHGFSPHGIKAGKWATGLAIVVIFIAILAMILINSHEEMTGAQRRFE</sequence>
<evidence type="ECO:0008006" key="4">
    <source>
        <dbReference type="Google" id="ProtNLM"/>
    </source>
</evidence>